<reference evidence="1 2" key="1">
    <citation type="submission" date="2018-09" db="EMBL/GenBank/DDBJ databases">
        <title>A high-quality reference genome of wild soybean provides a powerful tool to mine soybean genomes.</title>
        <authorList>
            <person name="Xie M."/>
            <person name="Chung C.Y.L."/>
            <person name="Li M.-W."/>
            <person name="Wong F.-L."/>
            <person name="Chan T.-F."/>
            <person name="Lam H.-M."/>
        </authorList>
    </citation>
    <scope>NUCLEOTIDE SEQUENCE [LARGE SCALE GENOMIC DNA]</scope>
    <source>
        <strain evidence="2">cv. W05</strain>
        <tissue evidence="1">Hypocotyl of etiolated seedlings</tissue>
    </source>
</reference>
<dbReference type="Proteomes" id="UP000289340">
    <property type="component" value="Chromosome 17"/>
</dbReference>
<gene>
    <name evidence="1" type="ORF">D0Y65_046521</name>
</gene>
<protein>
    <submittedName>
        <fullName evidence="1">Uncharacterized protein</fullName>
    </submittedName>
</protein>
<name>A0A445G9U9_GLYSO</name>
<evidence type="ECO:0000313" key="1">
    <source>
        <dbReference type="EMBL" id="RZB57901.1"/>
    </source>
</evidence>
<sequence length="186" mass="20468">MQQNCATNINFIYKISHQIQHSRFFILQNNFLLFSYSPILIDQDFAGAEMHAVDVAAAQHGGGGENDVVSDFQKLSSAFTGIAHATLKGPSVVKDIIIGITLGLAAGDNGRNEERSIQRGPSRSSQWGYVGIHSMGFRDFLLKSELLCAIMDFGFEHPTEGNFVSRELIFEGKTTETNLGERVTIL</sequence>
<evidence type="ECO:0000313" key="2">
    <source>
        <dbReference type="Proteomes" id="UP000289340"/>
    </source>
</evidence>
<accession>A0A445G9U9</accession>
<dbReference type="EMBL" id="QZWG01000017">
    <property type="protein sequence ID" value="RZB57901.1"/>
    <property type="molecule type" value="Genomic_DNA"/>
</dbReference>
<organism evidence="1 2">
    <name type="scientific">Glycine soja</name>
    <name type="common">Wild soybean</name>
    <dbReference type="NCBI Taxonomy" id="3848"/>
    <lineage>
        <taxon>Eukaryota</taxon>
        <taxon>Viridiplantae</taxon>
        <taxon>Streptophyta</taxon>
        <taxon>Embryophyta</taxon>
        <taxon>Tracheophyta</taxon>
        <taxon>Spermatophyta</taxon>
        <taxon>Magnoliopsida</taxon>
        <taxon>eudicotyledons</taxon>
        <taxon>Gunneridae</taxon>
        <taxon>Pentapetalae</taxon>
        <taxon>rosids</taxon>
        <taxon>fabids</taxon>
        <taxon>Fabales</taxon>
        <taxon>Fabaceae</taxon>
        <taxon>Papilionoideae</taxon>
        <taxon>50 kb inversion clade</taxon>
        <taxon>NPAAA clade</taxon>
        <taxon>indigoferoid/millettioid clade</taxon>
        <taxon>Phaseoleae</taxon>
        <taxon>Glycine</taxon>
        <taxon>Glycine subgen. Soja</taxon>
    </lineage>
</organism>
<keyword evidence="2" id="KW-1185">Reference proteome</keyword>
<comment type="caution">
    <text evidence="1">The sequence shown here is derived from an EMBL/GenBank/DDBJ whole genome shotgun (WGS) entry which is preliminary data.</text>
</comment>
<dbReference type="AlphaFoldDB" id="A0A445G9U9"/>
<proteinExistence type="predicted"/>